<dbReference type="CDD" id="cd04651">
    <property type="entry name" value="LbH_G1P_AT_C"/>
    <property type="match status" value="1"/>
</dbReference>
<evidence type="ECO:0000256" key="1">
    <source>
        <dbReference type="ARBA" id="ARBA00010443"/>
    </source>
</evidence>
<gene>
    <name evidence="5" type="ORF">XD94_0043</name>
</gene>
<comment type="similarity">
    <text evidence="1">Belongs to the bacterial/plant glucose-1-phosphate adenylyltransferase family.</text>
</comment>
<keyword evidence="2" id="KW-0320">Glycogen biosynthesis</keyword>
<dbReference type="InterPro" id="IPR011004">
    <property type="entry name" value="Trimer_LpxA-like_sf"/>
</dbReference>
<accession>A0A101HT21</accession>
<dbReference type="SUPFAM" id="SSF51161">
    <property type="entry name" value="Trimeric LpxA-like enzymes"/>
    <property type="match status" value="1"/>
</dbReference>
<comment type="caution">
    <text evidence="5">The sequence shown here is derived from an EMBL/GenBank/DDBJ whole genome shotgun (WGS) entry which is preliminary data.</text>
</comment>
<dbReference type="EMBL" id="LGGP01000003">
    <property type="protein sequence ID" value="KUK82339.1"/>
    <property type="molecule type" value="Genomic_DNA"/>
</dbReference>
<dbReference type="InterPro" id="IPR011832">
    <property type="entry name" value="GlgDAde_trans"/>
</dbReference>
<dbReference type="Proteomes" id="UP000054092">
    <property type="component" value="Unassembled WGS sequence"/>
</dbReference>
<reference evidence="6" key="1">
    <citation type="journal article" date="2015" name="MBio">
        <title>Genome-Resolved Metagenomic Analysis Reveals Roles for Candidate Phyla and Other Microbial Community Members in Biogeochemical Transformations in Oil Reservoirs.</title>
        <authorList>
            <person name="Hu P."/>
            <person name="Tom L."/>
            <person name="Singh A."/>
            <person name="Thomas B.C."/>
            <person name="Baker B.J."/>
            <person name="Piceno Y.M."/>
            <person name="Andersen G.L."/>
            <person name="Banfield J.F."/>
        </authorList>
    </citation>
    <scope>NUCLEOTIDE SEQUENCE [LARGE SCALE GENOMIC DNA]</scope>
</reference>
<evidence type="ECO:0000313" key="5">
    <source>
        <dbReference type="EMBL" id="KUK82339.1"/>
    </source>
</evidence>
<sequence>MKGGRSHPDLECGDHMKVLGIILAGGRGEYLSSLTQVRTSAALPVFGKYRSIDFTLSNMINAGVSKVGIITQYSPRSLMDHIGSGKEWDLDRKQGGLFILQPYYSPYNPSMGYKGTADALFQNIDILRRGNEDSVLIGSGDHIFKTDLTKIFRYHLDTAADITVLTGNKNGECGMKGMDRVICKNGRVIKWIEKENASENPDEGDCVALGVYFVNKFLLRELLYSAVPNGYNELVKGIISPNLSSLNVREYRYNGYWRDIKQSKKCYFETNLDILDPQIRRELFYENGRVFTKLKDLPPPKITGTASMNNSVIADGCVIGGRIEDSVLFRDTRVMAGATVKNSVLLEGCLVEEGAYIENVIMDKYCTVRLGRSFVGESEEPTVIEKHGVI</sequence>
<dbReference type="PANTHER" id="PTHR43523">
    <property type="entry name" value="GLUCOSE-1-PHOSPHATE ADENYLYLTRANSFERASE-RELATED"/>
    <property type="match status" value="1"/>
</dbReference>
<protein>
    <submittedName>
        <fullName evidence="5">Glucose-1-phosphate adenylyltransferase, GlgD subunit</fullName>
    </submittedName>
</protein>
<keyword evidence="5" id="KW-0808">Transferase</keyword>
<dbReference type="NCBIfam" id="TIGR02092">
    <property type="entry name" value="glgD"/>
    <property type="match status" value="1"/>
</dbReference>
<keyword evidence="5" id="KW-0548">Nucleotidyltransferase</keyword>
<dbReference type="InterPro" id="IPR029044">
    <property type="entry name" value="Nucleotide-diphossugar_trans"/>
</dbReference>
<dbReference type="AlphaFoldDB" id="A0A101HT21"/>
<dbReference type="CDD" id="cd02508">
    <property type="entry name" value="ADP_Glucose_PP"/>
    <property type="match status" value="1"/>
</dbReference>
<proteinExistence type="inferred from homology"/>
<dbReference type="InterPro" id="IPR011831">
    <property type="entry name" value="ADP-Glc_PPase"/>
</dbReference>
<evidence type="ECO:0000313" key="6">
    <source>
        <dbReference type="Proteomes" id="UP000054092"/>
    </source>
</evidence>
<evidence type="ECO:0000259" key="4">
    <source>
        <dbReference type="Pfam" id="PF24894"/>
    </source>
</evidence>
<feature type="domain" description="Nucleotidyl transferase" evidence="3">
    <location>
        <begin position="20"/>
        <end position="263"/>
    </location>
</feature>
<evidence type="ECO:0000256" key="2">
    <source>
        <dbReference type="ARBA" id="ARBA00023056"/>
    </source>
</evidence>
<dbReference type="InterPro" id="IPR005835">
    <property type="entry name" value="NTP_transferase_dom"/>
</dbReference>
<dbReference type="Pfam" id="PF24894">
    <property type="entry name" value="Hexapep_GlmU"/>
    <property type="match status" value="1"/>
</dbReference>
<evidence type="ECO:0000259" key="3">
    <source>
        <dbReference type="Pfam" id="PF00483"/>
    </source>
</evidence>
<dbReference type="PANTHER" id="PTHR43523:SF6">
    <property type="entry name" value="GLYCOGEN BIOSYNTHESIS PROTEIN GLGD"/>
    <property type="match status" value="1"/>
</dbReference>
<dbReference type="Pfam" id="PF00483">
    <property type="entry name" value="NTP_transferase"/>
    <property type="match status" value="1"/>
</dbReference>
<dbReference type="GO" id="GO:0005978">
    <property type="term" value="P:glycogen biosynthetic process"/>
    <property type="evidence" value="ECO:0007669"/>
    <property type="project" value="UniProtKB-KW"/>
</dbReference>
<dbReference type="PATRIC" id="fig|1184387.3.peg.116"/>
<dbReference type="GO" id="GO:0008878">
    <property type="term" value="F:glucose-1-phosphate adenylyltransferase activity"/>
    <property type="evidence" value="ECO:0007669"/>
    <property type="project" value="InterPro"/>
</dbReference>
<dbReference type="Gene3D" id="2.160.10.10">
    <property type="entry name" value="Hexapeptide repeat proteins"/>
    <property type="match status" value="1"/>
</dbReference>
<dbReference type="SUPFAM" id="SSF53448">
    <property type="entry name" value="Nucleotide-diphospho-sugar transferases"/>
    <property type="match status" value="1"/>
</dbReference>
<dbReference type="Gene3D" id="3.90.550.10">
    <property type="entry name" value="Spore Coat Polysaccharide Biosynthesis Protein SpsA, Chain A"/>
    <property type="match status" value="1"/>
</dbReference>
<feature type="domain" description="Glucose-1-phosphate adenylyltransferase/Bifunctional protein GlmU-like C-terminal hexapeptide" evidence="4">
    <location>
        <begin position="306"/>
        <end position="372"/>
    </location>
</feature>
<organism evidence="5 6">
    <name type="scientific">Mesotoga prima</name>
    <dbReference type="NCBI Taxonomy" id="1184387"/>
    <lineage>
        <taxon>Bacteria</taxon>
        <taxon>Thermotogati</taxon>
        <taxon>Thermotogota</taxon>
        <taxon>Thermotogae</taxon>
        <taxon>Kosmotogales</taxon>
        <taxon>Kosmotogaceae</taxon>
        <taxon>Mesotoga</taxon>
    </lineage>
</organism>
<dbReference type="InterPro" id="IPR056818">
    <property type="entry name" value="GlmU/GlgC-like_hexapep"/>
</dbReference>
<name>A0A101HT21_9BACT</name>